<dbReference type="Proteomes" id="UP000014071">
    <property type="component" value="Unassembled WGS sequence"/>
</dbReference>
<dbReference type="AlphaFoldDB" id="R9PCE0"/>
<dbReference type="EMBL" id="DF238796">
    <property type="protein sequence ID" value="GAC95740.1"/>
    <property type="molecule type" value="Genomic_DNA"/>
</dbReference>
<sequence length="221" mass="25242">MRLQCGVPQRSFLSVRKCTEQLPDEAYIDRSFPLVVSPSSLPSIIVLRTFCSILSVVLTPDVLNFSAVFTMRYHDISKTNYGGPFNYKAFFKVPMDDVDFFLAGLFDFRFKHNYHRLLTETYSDVNSIGTYVVDFTINDWRDSDFVREVSQLKFSYDALSTTFARPTVSFPRSNKVASVIFGKMEGACLEALLSAVAAHHSVNAYIARMRAFRIESARYLR</sequence>
<accession>R9PCE0</accession>
<dbReference type="OrthoDB" id="10527070at2759"/>
<dbReference type="GeneID" id="24108606"/>
<evidence type="ECO:0000313" key="2">
    <source>
        <dbReference type="Proteomes" id="UP000014071"/>
    </source>
</evidence>
<protein>
    <submittedName>
        <fullName evidence="1">Uncharacterized protein</fullName>
    </submittedName>
</protein>
<proteinExistence type="predicted"/>
<dbReference type="RefSeq" id="XP_012189327.1">
    <property type="nucleotide sequence ID" value="XM_012333937.1"/>
</dbReference>
<reference evidence="2" key="1">
    <citation type="journal article" date="2013" name="Genome Announc.">
        <title>Draft genome sequence of the basidiomycetous yeast-like fungus Pseudozyma hubeiensis SY62, which produces an abundant amount of the biosurfactant mannosylerythritol lipids.</title>
        <authorList>
            <person name="Konishi M."/>
            <person name="Hatada Y."/>
            <person name="Horiuchi J."/>
        </authorList>
    </citation>
    <scope>NUCLEOTIDE SEQUENCE [LARGE SCALE GENOMIC DNA]</scope>
    <source>
        <strain evidence="2">SY62</strain>
    </source>
</reference>
<evidence type="ECO:0000313" key="1">
    <source>
        <dbReference type="EMBL" id="GAC95740.1"/>
    </source>
</evidence>
<dbReference type="HOGENOM" id="CLU_1251157_0_0_1"/>
<name>R9PCE0_PSEHS</name>
<organism evidence="1 2">
    <name type="scientific">Pseudozyma hubeiensis (strain SY62)</name>
    <name type="common">Yeast</name>
    <dbReference type="NCBI Taxonomy" id="1305764"/>
    <lineage>
        <taxon>Eukaryota</taxon>
        <taxon>Fungi</taxon>
        <taxon>Dikarya</taxon>
        <taxon>Basidiomycota</taxon>
        <taxon>Ustilaginomycotina</taxon>
        <taxon>Ustilaginomycetes</taxon>
        <taxon>Ustilaginales</taxon>
        <taxon>Ustilaginaceae</taxon>
        <taxon>Pseudozyma</taxon>
    </lineage>
</organism>
<keyword evidence="2" id="KW-1185">Reference proteome</keyword>
<gene>
    <name evidence="1" type="ORF">PHSY_003316</name>
</gene>